<evidence type="ECO:0000313" key="3">
    <source>
        <dbReference type="Proteomes" id="UP001227230"/>
    </source>
</evidence>
<accession>A0ABY9DKR5</accession>
<feature type="region of interest" description="Disordered" evidence="1">
    <location>
        <begin position="52"/>
        <end position="79"/>
    </location>
</feature>
<evidence type="ECO:0000256" key="1">
    <source>
        <dbReference type="SAM" id="MobiDB-lite"/>
    </source>
</evidence>
<organism evidence="2 3">
    <name type="scientific">Vitis vinifera</name>
    <name type="common">Grape</name>
    <dbReference type="NCBI Taxonomy" id="29760"/>
    <lineage>
        <taxon>Eukaryota</taxon>
        <taxon>Viridiplantae</taxon>
        <taxon>Streptophyta</taxon>
        <taxon>Embryophyta</taxon>
        <taxon>Tracheophyta</taxon>
        <taxon>Spermatophyta</taxon>
        <taxon>Magnoliopsida</taxon>
        <taxon>eudicotyledons</taxon>
        <taxon>Gunneridae</taxon>
        <taxon>Pentapetalae</taxon>
        <taxon>rosids</taxon>
        <taxon>Vitales</taxon>
        <taxon>Vitaceae</taxon>
        <taxon>Viteae</taxon>
        <taxon>Vitis</taxon>
    </lineage>
</organism>
<evidence type="ECO:0000313" key="2">
    <source>
        <dbReference type="EMBL" id="WKA07006.1"/>
    </source>
</evidence>
<reference evidence="2 3" key="1">
    <citation type="journal article" date="2023" name="Hortic Res">
        <title>The complete reference genome for grapevine (Vitis vinifera L.) genetics and breeding.</title>
        <authorList>
            <person name="Shi X."/>
            <person name="Cao S."/>
            <person name="Wang X."/>
            <person name="Huang S."/>
            <person name="Wang Y."/>
            <person name="Liu Z."/>
            <person name="Liu W."/>
            <person name="Leng X."/>
            <person name="Peng Y."/>
            <person name="Wang N."/>
            <person name="Wang Y."/>
            <person name="Ma Z."/>
            <person name="Xu X."/>
            <person name="Zhang F."/>
            <person name="Xue H."/>
            <person name="Zhong H."/>
            <person name="Wang Y."/>
            <person name="Zhang K."/>
            <person name="Velt A."/>
            <person name="Avia K."/>
            <person name="Holtgrawe D."/>
            <person name="Grimplet J."/>
            <person name="Matus J.T."/>
            <person name="Ware D."/>
            <person name="Wu X."/>
            <person name="Wang H."/>
            <person name="Liu C."/>
            <person name="Fang Y."/>
            <person name="Rustenholz C."/>
            <person name="Cheng Z."/>
            <person name="Xiao H."/>
            <person name="Zhou Y."/>
        </authorList>
    </citation>
    <scope>NUCLEOTIDE SEQUENCE [LARGE SCALE GENOMIC DNA]</scope>
    <source>
        <strain evidence="3">cv. Pinot noir / PN40024</strain>
        <tissue evidence="2">Leaf</tissue>
    </source>
</reference>
<proteinExistence type="predicted"/>
<feature type="region of interest" description="Disordered" evidence="1">
    <location>
        <begin position="1"/>
        <end position="30"/>
    </location>
</feature>
<protein>
    <submittedName>
        <fullName evidence="2">Uncharacterized protein</fullName>
    </submittedName>
</protein>
<feature type="compositionally biased region" description="Gly residues" evidence="1">
    <location>
        <begin position="65"/>
        <end position="79"/>
    </location>
</feature>
<dbReference type="EMBL" id="CP126663">
    <property type="protein sequence ID" value="WKA07006.1"/>
    <property type="molecule type" value="Genomic_DNA"/>
</dbReference>
<feature type="compositionally biased region" description="Basic and acidic residues" evidence="1">
    <location>
        <begin position="20"/>
        <end position="30"/>
    </location>
</feature>
<sequence>MEAHVAGPHQLASEVYGEPGMRENGGRTGKNREILGVESWVGKIFELEGEENQKREARMEWVPGCGDGGARGGGEGRVQ</sequence>
<dbReference type="Proteomes" id="UP001227230">
    <property type="component" value="Chromosome 16"/>
</dbReference>
<name>A0ABY9DKR5_VITVI</name>
<keyword evidence="3" id="KW-1185">Reference proteome</keyword>
<gene>
    <name evidence="2" type="ORF">VitviT2T_024877</name>
</gene>